<keyword evidence="7" id="KW-0963">Cytoplasm</keyword>
<dbReference type="Proteomes" id="UP000190625">
    <property type="component" value="Unassembled WGS sequence"/>
</dbReference>
<organism evidence="9 10">
    <name type="scientific">Selenihalanaerobacter shriftii</name>
    <dbReference type="NCBI Taxonomy" id="142842"/>
    <lineage>
        <taxon>Bacteria</taxon>
        <taxon>Bacillati</taxon>
        <taxon>Bacillota</taxon>
        <taxon>Clostridia</taxon>
        <taxon>Halanaerobiales</taxon>
        <taxon>Halobacteroidaceae</taxon>
        <taxon>Selenihalanaerobacter</taxon>
    </lineage>
</organism>
<name>A0A1T4PP15_9FIRM</name>
<dbReference type="FunFam" id="3.40.309.10:FF:000006">
    <property type="entry name" value="Gamma-glutamyl phosphate reductase"/>
    <property type="match status" value="1"/>
</dbReference>
<evidence type="ECO:0000259" key="8">
    <source>
        <dbReference type="Pfam" id="PF00171"/>
    </source>
</evidence>
<reference evidence="10" key="1">
    <citation type="submission" date="2017-02" db="EMBL/GenBank/DDBJ databases">
        <authorList>
            <person name="Varghese N."/>
            <person name="Submissions S."/>
        </authorList>
    </citation>
    <scope>NUCLEOTIDE SEQUENCE [LARGE SCALE GENOMIC DNA]</scope>
    <source>
        <strain evidence="10">ATCC BAA-73</strain>
    </source>
</reference>
<dbReference type="EC" id="1.2.1.41" evidence="7"/>
<accession>A0A1T4PP15</accession>
<sequence>MSIKEEVVKKAKAAHKAARKLANLNTNLKNQALLAMADALEENVDKIFAANKKDLEYGKDKGLSEALMDRLLLTEERIKKMANGLRAVEQFDDPIGEVLEMKKRPNELQIGKVQVPLGVIGMIYEARPNVTVDAAGLCLKSGNAILLRGGSEAINSNKAVAEVISKAAYENGIPEGAIQLVETTDREAVQVIFGLNEYLDALIPRGGPGLIQAVVNNSTVPVIETGVGNCHTYIDNEADVVMAKDIIINAKTQRPGVCNAMETLLVHKDIAEEFLPEVIKKLQELDVEIRGDEIVQKLGTDIISATEEDWETEYLDYILAIKVIGSLEEAVDHIHKYNTKHSEAIITENYHKAREFLNVVDAAAVYVNASTRFTDGGEFGLGAEIGISTQKLHARGPMGINELTTTKFVIYGEGQIRE</sequence>
<dbReference type="InterPro" id="IPR016162">
    <property type="entry name" value="Ald_DH_N"/>
</dbReference>
<gene>
    <name evidence="7" type="primary">proA</name>
    <name evidence="9" type="ORF">SAMN02745118_02246</name>
</gene>
<dbReference type="InterPro" id="IPR016161">
    <property type="entry name" value="Ald_DH/histidinol_DH"/>
</dbReference>
<dbReference type="Gene3D" id="3.40.605.10">
    <property type="entry name" value="Aldehyde Dehydrogenase, Chain A, domain 1"/>
    <property type="match status" value="1"/>
</dbReference>
<evidence type="ECO:0000313" key="10">
    <source>
        <dbReference type="Proteomes" id="UP000190625"/>
    </source>
</evidence>
<dbReference type="AlphaFoldDB" id="A0A1T4PP15"/>
<dbReference type="CDD" id="cd07079">
    <property type="entry name" value="ALDH_F18-19_ProA-GPR"/>
    <property type="match status" value="1"/>
</dbReference>
<dbReference type="Pfam" id="PF00171">
    <property type="entry name" value="Aldedh"/>
    <property type="match status" value="1"/>
</dbReference>
<keyword evidence="5 7" id="KW-0560">Oxidoreductase</keyword>
<dbReference type="InterPro" id="IPR015590">
    <property type="entry name" value="Aldehyde_DH_dom"/>
</dbReference>
<keyword evidence="3 7" id="KW-0641">Proline biosynthesis</keyword>
<dbReference type="Gene3D" id="3.40.309.10">
    <property type="entry name" value="Aldehyde Dehydrogenase, Chain A, domain 2"/>
    <property type="match status" value="1"/>
</dbReference>
<evidence type="ECO:0000256" key="1">
    <source>
        <dbReference type="ARBA" id="ARBA00004985"/>
    </source>
</evidence>
<keyword evidence="2 7" id="KW-0028">Amino-acid biosynthesis</keyword>
<dbReference type="PANTHER" id="PTHR11063">
    <property type="entry name" value="GLUTAMATE SEMIALDEHYDE DEHYDROGENASE"/>
    <property type="match status" value="1"/>
</dbReference>
<feature type="domain" description="Aldehyde dehydrogenase" evidence="8">
    <location>
        <begin position="4"/>
        <end position="291"/>
    </location>
</feature>
<comment type="function">
    <text evidence="7">Catalyzes the NADPH-dependent reduction of L-glutamate 5-phosphate into L-glutamate 5-semialdehyde and phosphate. The product spontaneously undergoes cyclization to form 1-pyrroline-5-carboxylate.</text>
</comment>
<dbReference type="OrthoDB" id="9809970at2"/>
<protein>
    <recommendedName>
        <fullName evidence="7">Gamma-glutamyl phosphate reductase</fullName>
        <shortName evidence="7">GPR</shortName>
        <ecNumber evidence="7">1.2.1.41</ecNumber>
    </recommendedName>
    <alternativeName>
        <fullName evidence="7">Glutamate-5-semialdehyde dehydrogenase</fullName>
    </alternativeName>
    <alternativeName>
        <fullName evidence="7">Glutamyl-gamma-semialdehyde dehydrogenase</fullName>
        <shortName evidence="7">GSA dehydrogenase</shortName>
    </alternativeName>
</protein>
<dbReference type="InterPro" id="IPR012134">
    <property type="entry name" value="Glu-5-SA_DH"/>
</dbReference>
<dbReference type="GO" id="GO:0005737">
    <property type="term" value="C:cytoplasm"/>
    <property type="evidence" value="ECO:0007669"/>
    <property type="project" value="UniProtKB-SubCell"/>
</dbReference>
<comment type="catalytic activity">
    <reaction evidence="6 7">
        <text>L-glutamate 5-semialdehyde + phosphate + NADP(+) = L-glutamyl 5-phosphate + NADPH + H(+)</text>
        <dbReference type="Rhea" id="RHEA:19541"/>
        <dbReference type="ChEBI" id="CHEBI:15378"/>
        <dbReference type="ChEBI" id="CHEBI:43474"/>
        <dbReference type="ChEBI" id="CHEBI:57783"/>
        <dbReference type="ChEBI" id="CHEBI:58066"/>
        <dbReference type="ChEBI" id="CHEBI:58274"/>
        <dbReference type="ChEBI" id="CHEBI:58349"/>
        <dbReference type="EC" id="1.2.1.41"/>
    </reaction>
</comment>
<dbReference type="STRING" id="142842.SAMN02745118_02246"/>
<dbReference type="SUPFAM" id="SSF53720">
    <property type="entry name" value="ALDH-like"/>
    <property type="match status" value="1"/>
</dbReference>
<evidence type="ECO:0000256" key="3">
    <source>
        <dbReference type="ARBA" id="ARBA00022650"/>
    </source>
</evidence>
<dbReference type="PANTHER" id="PTHR11063:SF8">
    <property type="entry name" value="DELTA-1-PYRROLINE-5-CARBOXYLATE SYNTHASE"/>
    <property type="match status" value="1"/>
</dbReference>
<dbReference type="HAMAP" id="MF_00412">
    <property type="entry name" value="ProA"/>
    <property type="match status" value="1"/>
</dbReference>
<dbReference type="NCBIfam" id="TIGR00407">
    <property type="entry name" value="proA"/>
    <property type="match status" value="1"/>
</dbReference>
<comment type="pathway">
    <text evidence="1 7">Amino-acid biosynthesis; L-proline biosynthesis; L-glutamate 5-semialdehyde from L-glutamate: step 2/2.</text>
</comment>
<evidence type="ECO:0000256" key="7">
    <source>
        <dbReference type="HAMAP-Rule" id="MF_00412"/>
    </source>
</evidence>
<dbReference type="GO" id="GO:0004350">
    <property type="term" value="F:glutamate-5-semialdehyde dehydrogenase activity"/>
    <property type="evidence" value="ECO:0007669"/>
    <property type="project" value="UniProtKB-UniRule"/>
</dbReference>
<comment type="subcellular location">
    <subcellularLocation>
        <location evidence="7">Cytoplasm</location>
    </subcellularLocation>
</comment>
<keyword evidence="4 7" id="KW-0521">NADP</keyword>
<dbReference type="RefSeq" id="WP_078810688.1">
    <property type="nucleotide sequence ID" value="NZ_FUWM01000020.1"/>
</dbReference>
<evidence type="ECO:0000256" key="5">
    <source>
        <dbReference type="ARBA" id="ARBA00023002"/>
    </source>
</evidence>
<dbReference type="GO" id="GO:0055129">
    <property type="term" value="P:L-proline biosynthetic process"/>
    <property type="evidence" value="ECO:0007669"/>
    <property type="project" value="UniProtKB-UniRule"/>
</dbReference>
<dbReference type="GO" id="GO:0050661">
    <property type="term" value="F:NADP binding"/>
    <property type="evidence" value="ECO:0007669"/>
    <property type="project" value="InterPro"/>
</dbReference>
<dbReference type="InterPro" id="IPR016163">
    <property type="entry name" value="Ald_DH_C"/>
</dbReference>
<evidence type="ECO:0000256" key="4">
    <source>
        <dbReference type="ARBA" id="ARBA00022857"/>
    </source>
</evidence>
<dbReference type="PIRSF" id="PIRSF000151">
    <property type="entry name" value="GPR"/>
    <property type="match status" value="1"/>
</dbReference>
<keyword evidence="10" id="KW-1185">Reference proteome</keyword>
<evidence type="ECO:0000256" key="2">
    <source>
        <dbReference type="ARBA" id="ARBA00022605"/>
    </source>
</evidence>
<dbReference type="EMBL" id="FUWM01000020">
    <property type="protein sequence ID" value="SJZ93071.1"/>
    <property type="molecule type" value="Genomic_DNA"/>
</dbReference>
<dbReference type="UniPathway" id="UPA00098">
    <property type="reaction ID" value="UER00360"/>
</dbReference>
<comment type="similarity">
    <text evidence="7">Belongs to the gamma-glutamyl phosphate reductase family.</text>
</comment>
<evidence type="ECO:0000256" key="6">
    <source>
        <dbReference type="ARBA" id="ARBA00049024"/>
    </source>
</evidence>
<dbReference type="NCBIfam" id="NF001221">
    <property type="entry name" value="PRK00197.1"/>
    <property type="match status" value="1"/>
</dbReference>
<evidence type="ECO:0000313" key="9">
    <source>
        <dbReference type="EMBL" id="SJZ93071.1"/>
    </source>
</evidence>
<dbReference type="InterPro" id="IPR000965">
    <property type="entry name" value="GPR_dom"/>
</dbReference>
<proteinExistence type="inferred from homology"/>